<organism evidence="1 2">
    <name type="scientific">Methylobacterium nodulans (strain LMG 21967 / CNCM I-2342 / ORS 2060)</name>
    <dbReference type="NCBI Taxonomy" id="460265"/>
    <lineage>
        <taxon>Bacteria</taxon>
        <taxon>Pseudomonadati</taxon>
        <taxon>Pseudomonadota</taxon>
        <taxon>Alphaproteobacteria</taxon>
        <taxon>Hyphomicrobiales</taxon>
        <taxon>Methylobacteriaceae</taxon>
        <taxon>Methylobacterium</taxon>
    </lineage>
</organism>
<evidence type="ECO:0000313" key="2">
    <source>
        <dbReference type="Proteomes" id="UP000008207"/>
    </source>
</evidence>
<gene>
    <name evidence="1" type="ordered locus">Mnod_2467</name>
</gene>
<accession>B8ICM6</accession>
<name>B8ICM6_METNO</name>
<reference evidence="1 2" key="1">
    <citation type="submission" date="2009-01" db="EMBL/GenBank/DDBJ databases">
        <title>Complete sequence of chromosome of Methylobacterium nodulans ORS 2060.</title>
        <authorList>
            <consortium name="US DOE Joint Genome Institute"/>
            <person name="Lucas S."/>
            <person name="Copeland A."/>
            <person name="Lapidus A."/>
            <person name="Glavina del Rio T."/>
            <person name="Dalin E."/>
            <person name="Tice H."/>
            <person name="Bruce D."/>
            <person name="Goodwin L."/>
            <person name="Pitluck S."/>
            <person name="Sims D."/>
            <person name="Brettin T."/>
            <person name="Detter J.C."/>
            <person name="Han C."/>
            <person name="Larimer F."/>
            <person name="Land M."/>
            <person name="Hauser L."/>
            <person name="Kyrpides N."/>
            <person name="Ivanova N."/>
            <person name="Marx C.J."/>
            <person name="Richardson P."/>
        </authorList>
    </citation>
    <scope>NUCLEOTIDE SEQUENCE [LARGE SCALE GENOMIC DNA]</scope>
    <source>
        <strain evidence="2">LMG 21967 / CNCM I-2342 / ORS 2060</strain>
    </source>
</reference>
<dbReference type="AlphaFoldDB" id="B8ICM6"/>
<protein>
    <submittedName>
        <fullName evidence="1">Uncharacterized protein</fullName>
    </submittedName>
</protein>
<dbReference type="Proteomes" id="UP000008207">
    <property type="component" value="Chromosome"/>
</dbReference>
<dbReference type="KEGG" id="mno:Mnod_2467"/>
<evidence type="ECO:0000313" key="1">
    <source>
        <dbReference type="EMBL" id="ACL57437.1"/>
    </source>
</evidence>
<dbReference type="EMBL" id="CP001349">
    <property type="protein sequence ID" value="ACL57437.1"/>
    <property type="molecule type" value="Genomic_DNA"/>
</dbReference>
<proteinExistence type="predicted"/>
<dbReference type="HOGENOM" id="CLU_3253948_0_0_5"/>
<keyword evidence="2" id="KW-1185">Reference proteome</keyword>
<sequence>MRRWLKTVWCTLAHGADRQEWPLNHGWQCHCRRCGRDWIEWD</sequence>